<comment type="similarity">
    <text evidence="3 9">Belongs to the pseudouridine synthase RluA family.</text>
</comment>
<dbReference type="RefSeq" id="WP_273438429.1">
    <property type="nucleotide sequence ID" value="NZ_PKUN01000005.1"/>
</dbReference>
<evidence type="ECO:0000256" key="4">
    <source>
        <dbReference type="ARBA" id="ARBA00022552"/>
    </source>
</evidence>
<dbReference type="Gene3D" id="3.30.2350.10">
    <property type="entry name" value="Pseudouridine synthase"/>
    <property type="match status" value="1"/>
</dbReference>
<comment type="catalytic activity">
    <reaction evidence="1">
        <text>uridine(955/2504/2580) in 23S rRNA = pseudouridine(955/2504/2580) in 23S rRNA</text>
        <dbReference type="Rhea" id="RHEA:42528"/>
        <dbReference type="Rhea" id="RHEA-COMP:10099"/>
        <dbReference type="Rhea" id="RHEA-COMP:10100"/>
        <dbReference type="ChEBI" id="CHEBI:65314"/>
        <dbReference type="ChEBI" id="CHEBI:65315"/>
        <dbReference type="EC" id="5.4.99.24"/>
    </reaction>
</comment>
<comment type="caution">
    <text evidence="11">The sequence shown here is derived from an EMBL/GenBank/DDBJ whole genome shotgun (WGS) entry which is preliminary data.</text>
</comment>
<dbReference type="STRING" id="1111735.GCA_000428045_01119"/>
<dbReference type="NCBIfam" id="TIGR00005">
    <property type="entry name" value="rluA_subfam"/>
    <property type="match status" value="1"/>
</dbReference>
<dbReference type="AlphaFoldDB" id="A0A2N6CYR6"/>
<evidence type="ECO:0000256" key="5">
    <source>
        <dbReference type="ARBA" id="ARBA00022884"/>
    </source>
</evidence>
<feature type="active site" evidence="7">
    <location>
        <position position="146"/>
    </location>
</feature>
<dbReference type="SMART" id="SM00363">
    <property type="entry name" value="S4"/>
    <property type="match status" value="1"/>
</dbReference>
<keyword evidence="5 8" id="KW-0694">RNA-binding</keyword>
<dbReference type="Proteomes" id="UP000235015">
    <property type="component" value="Unassembled WGS sequence"/>
</dbReference>
<dbReference type="CDD" id="cd02869">
    <property type="entry name" value="PseudoU_synth_RluA_like"/>
    <property type="match status" value="1"/>
</dbReference>
<dbReference type="GO" id="GO:0160141">
    <property type="term" value="F:23S rRNA pseudouridine(955/2504/2580) synthase activity"/>
    <property type="evidence" value="ECO:0007669"/>
    <property type="project" value="UniProtKB-EC"/>
</dbReference>
<evidence type="ECO:0000259" key="10">
    <source>
        <dbReference type="SMART" id="SM00363"/>
    </source>
</evidence>
<organism evidence="11 12">
    <name type="scientific">Sedimenticola selenatireducens</name>
    <dbReference type="NCBI Taxonomy" id="191960"/>
    <lineage>
        <taxon>Bacteria</taxon>
        <taxon>Pseudomonadati</taxon>
        <taxon>Pseudomonadota</taxon>
        <taxon>Gammaproteobacteria</taxon>
        <taxon>Chromatiales</taxon>
        <taxon>Sedimenticolaceae</taxon>
        <taxon>Sedimenticola</taxon>
    </lineage>
</organism>
<dbReference type="EC" id="5.4.99.-" evidence="9"/>
<evidence type="ECO:0000256" key="1">
    <source>
        <dbReference type="ARBA" id="ARBA00000381"/>
    </source>
</evidence>
<dbReference type="GO" id="GO:0003723">
    <property type="term" value="F:RNA binding"/>
    <property type="evidence" value="ECO:0007669"/>
    <property type="project" value="UniProtKB-KW"/>
</dbReference>
<reference evidence="11 12" key="1">
    <citation type="submission" date="2017-11" db="EMBL/GenBank/DDBJ databases">
        <title>Genome-resolved metagenomics identifies genetic mobility, metabolic interactions, and unexpected diversity in perchlorate-reducing communities.</title>
        <authorList>
            <person name="Barnum T.P."/>
            <person name="Figueroa I.A."/>
            <person name="Carlstrom C.I."/>
            <person name="Lucas L.N."/>
            <person name="Engelbrektson A.L."/>
            <person name="Coates J.D."/>
        </authorList>
    </citation>
    <scope>NUCLEOTIDE SEQUENCE [LARGE SCALE GENOMIC DNA]</scope>
    <source>
        <strain evidence="11">BM301</strain>
    </source>
</reference>
<dbReference type="InterPro" id="IPR050188">
    <property type="entry name" value="RluA_PseudoU_synthase"/>
</dbReference>
<dbReference type="InterPro" id="IPR006224">
    <property type="entry name" value="PsdUridine_synth_RluA-like_CS"/>
</dbReference>
<protein>
    <recommendedName>
        <fullName evidence="9">Pseudouridine synthase</fullName>
        <ecNumber evidence="9">5.4.99.-</ecNumber>
    </recommendedName>
</protein>
<evidence type="ECO:0000256" key="9">
    <source>
        <dbReference type="RuleBase" id="RU362028"/>
    </source>
</evidence>
<evidence type="ECO:0000256" key="3">
    <source>
        <dbReference type="ARBA" id="ARBA00010876"/>
    </source>
</evidence>
<dbReference type="PROSITE" id="PS50889">
    <property type="entry name" value="S4"/>
    <property type="match status" value="1"/>
</dbReference>
<accession>A0A2N6CYR6</accession>
<evidence type="ECO:0000256" key="6">
    <source>
        <dbReference type="ARBA" id="ARBA00023235"/>
    </source>
</evidence>
<evidence type="ECO:0000256" key="2">
    <source>
        <dbReference type="ARBA" id="ARBA00002876"/>
    </source>
</evidence>
<dbReference type="SUPFAM" id="SSF55174">
    <property type="entry name" value="Alpha-L RNA-binding motif"/>
    <property type="match status" value="1"/>
</dbReference>
<dbReference type="InterPro" id="IPR036986">
    <property type="entry name" value="S4_RNA-bd_sf"/>
</dbReference>
<keyword evidence="4" id="KW-0698">rRNA processing</keyword>
<keyword evidence="6 9" id="KW-0413">Isomerase</keyword>
<evidence type="ECO:0000256" key="8">
    <source>
        <dbReference type="PROSITE-ProRule" id="PRU00182"/>
    </source>
</evidence>
<comment type="catalytic activity">
    <reaction evidence="9">
        <text>a uridine in RNA = a pseudouridine in RNA</text>
        <dbReference type="Rhea" id="RHEA:48348"/>
        <dbReference type="Rhea" id="RHEA-COMP:12068"/>
        <dbReference type="Rhea" id="RHEA-COMP:12069"/>
        <dbReference type="ChEBI" id="CHEBI:65314"/>
        <dbReference type="ChEBI" id="CHEBI:65315"/>
    </reaction>
</comment>
<evidence type="ECO:0000313" key="12">
    <source>
        <dbReference type="Proteomes" id="UP000235015"/>
    </source>
</evidence>
<gene>
    <name evidence="11" type="ORF">C0630_06640</name>
</gene>
<dbReference type="InterPro" id="IPR006145">
    <property type="entry name" value="PsdUridine_synth_RsuA/RluA"/>
</dbReference>
<proteinExistence type="inferred from homology"/>
<dbReference type="NCBIfam" id="NF008249">
    <property type="entry name" value="PRK11025.1"/>
    <property type="match status" value="1"/>
</dbReference>
<comment type="function">
    <text evidence="2">Responsible for synthesis of pseudouridine from uracil at positions 955, 2504 and 2580 in 23S ribosomal RNA.</text>
</comment>
<dbReference type="EMBL" id="PKUN01000005">
    <property type="protein sequence ID" value="PLX62498.1"/>
    <property type="molecule type" value="Genomic_DNA"/>
</dbReference>
<dbReference type="PANTHER" id="PTHR21600:SF92">
    <property type="entry name" value="RIBOSOMAL LARGE SUBUNIT PSEUDOURIDINE SYNTHASE C"/>
    <property type="match status" value="1"/>
</dbReference>
<dbReference type="SUPFAM" id="SSF55120">
    <property type="entry name" value="Pseudouridine synthase"/>
    <property type="match status" value="1"/>
</dbReference>
<evidence type="ECO:0000313" key="11">
    <source>
        <dbReference type="EMBL" id="PLX62498.1"/>
    </source>
</evidence>
<dbReference type="InterPro" id="IPR002942">
    <property type="entry name" value="S4_RNA-bd"/>
</dbReference>
<dbReference type="CDD" id="cd00165">
    <property type="entry name" value="S4"/>
    <property type="match status" value="1"/>
</dbReference>
<feature type="domain" description="RNA-binding S4" evidence="10">
    <location>
        <begin position="23"/>
        <end position="82"/>
    </location>
</feature>
<evidence type="ECO:0000256" key="7">
    <source>
        <dbReference type="PIRSR" id="PIRSR606225-1"/>
    </source>
</evidence>
<dbReference type="PROSITE" id="PS01129">
    <property type="entry name" value="PSI_RLU"/>
    <property type="match status" value="1"/>
</dbReference>
<name>A0A2N6CYR6_9GAMM</name>
<dbReference type="Pfam" id="PF00849">
    <property type="entry name" value="PseudoU_synth_2"/>
    <property type="match status" value="1"/>
</dbReference>
<dbReference type="InterPro" id="IPR006225">
    <property type="entry name" value="PsdUridine_synth_RluC/D"/>
</dbReference>
<dbReference type="Pfam" id="PF01479">
    <property type="entry name" value="S4"/>
    <property type="match status" value="1"/>
</dbReference>
<dbReference type="GO" id="GO:0000455">
    <property type="term" value="P:enzyme-directed rRNA pseudouridine synthesis"/>
    <property type="evidence" value="ECO:0007669"/>
    <property type="project" value="TreeGrafter"/>
</dbReference>
<dbReference type="PANTHER" id="PTHR21600">
    <property type="entry name" value="MITOCHONDRIAL RNA PSEUDOURIDINE SYNTHASE"/>
    <property type="match status" value="1"/>
</dbReference>
<dbReference type="Gene3D" id="3.10.290.10">
    <property type="entry name" value="RNA-binding S4 domain"/>
    <property type="match status" value="1"/>
</dbReference>
<dbReference type="InterPro" id="IPR020103">
    <property type="entry name" value="PsdUridine_synth_cat_dom_sf"/>
</dbReference>
<sequence>MSNSQPISSTVHILNIEPGYEGQRIDNFLINHLKGVPKSLVYRILRRGEVRVNKGRIKANYRLQVGDQVRVPPVRMAEKDEPGRVDSRQLDRLEKAIIFEDKRLLVLNKPSGVAVHGGSGLSFGVIEALRQLRPEEHQLELVHRLDRETSGCLLIAKRRSALRTLHELMRSNGIDKRYITLVKGHWRRDRVEVDAPLLKNTLQGGERVVVVDPRGKESVTRFSVRERMGDFLLIEARLMTGRTHQIRVHAAHLGTTILGDEKYGDAAANREAKELGLRRLFLHAETLRFRWPDEKQDLVFRAPLEPVLDELLTRIRAKAS</sequence>